<dbReference type="AlphaFoldDB" id="A0A9P8NXH8"/>
<organism evidence="2 3">
    <name type="scientific">Ogataea philodendri</name>
    <dbReference type="NCBI Taxonomy" id="1378263"/>
    <lineage>
        <taxon>Eukaryota</taxon>
        <taxon>Fungi</taxon>
        <taxon>Dikarya</taxon>
        <taxon>Ascomycota</taxon>
        <taxon>Saccharomycotina</taxon>
        <taxon>Pichiomycetes</taxon>
        <taxon>Pichiales</taxon>
        <taxon>Pichiaceae</taxon>
        <taxon>Ogataea</taxon>
    </lineage>
</organism>
<dbReference type="RefSeq" id="XP_046058361.1">
    <property type="nucleotide sequence ID" value="XM_046207952.1"/>
</dbReference>
<reference evidence="2" key="2">
    <citation type="submission" date="2021-01" db="EMBL/GenBank/DDBJ databases">
        <authorList>
            <person name="Schikora-Tamarit M.A."/>
        </authorList>
    </citation>
    <scope>NUCLEOTIDE SEQUENCE</scope>
    <source>
        <strain evidence="2">CBS6075</strain>
    </source>
</reference>
<evidence type="ECO:0000313" key="2">
    <source>
        <dbReference type="EMBL" id="KAH3661237.1"/>
    </source>
</evidence>
<feature type="region of interest" description="Disordered" evidence="1">
    <location>
        <begin position="17"/>
        <end position="37"/>
    </location>
</feature>
<accession>A0A9P8NXH8</accession>
<keyword evidence="3" id="KW-1185">Reference proteome</keyword>
<evidence type="ECO:0000256" key="1">
    <source>
        <dbReference type="SAM" id="MobiDB-lite"/>
    </source>
</evidence>
<protein>
    <submittedName>
        <fullName evidence="2">Uncharacterized protein</fullName>
    </submittedName>
</protein>
<sequence>MYRSTLAAVARSVSKTSGRVRATSSSSTESKMPVSFNTSPLSSHADATFQLSDASSTTLIHRFRSFRHARASVPSTRLSVSDGWISSNVSLALSFSRIEASLSKLIGAASNSSGSSDSMATITGCENARSLRRVPMQLSSPSSIASYSFIDITPRSTNSLSSTTPESLEIMSGRESKKLKNRELASWALTCRLRSSNESWSSTRSPINIEGSIWSRCSLRILFVCTDSRFKCDSTSTKVCESDGSDSDTTNNAF</sequence>
<dbReference type="EMBL" id="JAEUBE010000487">
    <property type="protein sequence ID" value="KAH3661237.1"/>
    <property type="molecule type" value="Genomic_DNA"/>
</dbReference>
<dbReference type="GeneID" id="70238608"/>
<reference evidence="2" key="1">
    <citation type="journal article" date="2021" name="Open Biol.">
        <title>Shared evolutionary footprints suggest mitochondrial oxidative damage underlies multiple complex I losses in fungi.</title>
        <authorList>
            <person name="Schikora-Tamarit M.A."/>
            <person name="Marcet-Houben M."/>
            <person name="Nosek J."/>
            <person name="Gabaldon T."/>
        </authorList>
    </citation>
    <scope>NUCLEOTIDE SEQUENCE</scope>
    <source>
        <strain evidence="2">CBS6075</strain>
    </source>
</reference>
<evidence type="ECO:0000313" key="3">
    <source>
        <dbReference type="Proteomes" id="UP000769157"/>
    </source>
</evidence>
<gene>
    <name evidence="2" type="ORF">OGAPHI_006644</name>
</gene>
<comment type="caution">
    <text evidence="2">The sequence shown here is derived from an EMBL/GenBank/DDBJ whole genome shotgun (WGS) entry which is preliminary data.</text>
</comment>
<proteinExistence type="predicted"/>
<name>A0A9P8NXH8_9ASCO</name>
<dbReference type="Proteomes" id="UP000769157">
    <property type="component" value="Unassembled WGS sequence"/>
</dbReference>